<feature type="region of interest" description="Disordered" evidence="1">
    <location>
        <begin position="1"/>
        <end position="29"/>
    </location>
</feature>
<protein>
    <submittedName>
        <fullName evidence="2">Uncharacterized protein</fullName>
    </submittedName>
</protein>
<feature type="compositionally biased region" description="Basic and acidic residues" evidence="1">
    <location>
        <begin position="1"/>
        <end position="11"/>
    </location>
</feature>
<feature type="region of interest" description="Disordered" evidence="1">
    <location>
        <begin position="195"/>
        <end position="225"/>
    </location>
</feature>
<dbReference type="Proteomes" id="UP001163798">
    <property type="component" value="Unassembled WGS sequence"/>
</dbReference>
<dbReference type="AlphaFoldDB" id="A0AA38TYZ4"/>
<accession>A0AA38TYZ4</accession>
<keyword evidence="3" id="KW-1185">Reference proteome</keyword>
<dbReference type="EMBL" id="MU793256">
    <property type="protein sequence ID" value="KAJ3789764.1"/>
    <property type="molecule type" value="Genomic_DNA"/>
</dbReference>
<reference evidence="2" key="1">
    <citation type="submission" date="2022-08" db="EMBL/GenBank/DDBJ databases">
        <authorList>
            <consortium name="DOE Joint Genome Institute"/>
            <person name="Min B."/>
            <person name="Riley R."/>
            <person name="Sierra-Patev S."/>
            <person name="Naranjo-Ortiz M."/>
            <person name="Looney B."/>
            <person name="Konkel Z."/>
            <person name="Slot J.C."/>
            <person name="Sakamoto Y."/>
            <person name="Steenwyk J.L."/>
            <person name="Rokas A."/>
            <person name="Carro J."/>
            <person name="Camarero S."/>
            <person name="Ferreira P."/>
            <person name="Molpeceres G."/>
            <person name="Ruiz-Duenas F.J."/>
            <person name="Serrano A."/>
            <person name="Henrissat B."/>
            <person name="Drula E."/>
            <person name="Hughes K.W."/>
            <person name="Mata J.L."/>
            <person name="Ishikawa N.K."/>
            <person name="Vargas-Isla R."/>
            <person name="Ushijima S."/>
            <person name="Smith C.A."/>
            <person name="Ahrendt S."/>
            <person name="Andreopoulos W."/>
            <person name="He G."/>
            <person name="Labutti K."/>
            <person name="Lipzen A."/>
            <person name="Ng V."/>
            <person name="Sandor L."/>
            <person name="Barry K."/>
            <person name="Martinez A.T."/>
            <person name="Xiao Y."/>
            <person name="Gibbons J.G."/>
            <person name="Terashima K."/>
            <person name="Hibbett D.S."/>
            <person name="Grigoriev I.V."/>
        </authorList>
    </citation>
    <scope>NUCLEOTIDE SEQUENCE</scope>
    <source>
        <strain evidence="2">TFB10291</strain>
    </source>
</reference>
<sequence>MSRNIREEPPQRPKTAPLQSEQSGSSVSGAFFAGAHNFDVNGGAFHNAAGDINSTVHNDHSAKSDFNNDYRGAARYNGAHNDYKGSSHYNGAHNDYKGSTNYNGAHNDFQRSLATNLDDRIKGRLHPPYPGPYAPHINNNGFNDQNARLEDAPRREKPELYSKFEDELVDERERPEVKYDYMEGFMQTRRESHEDFQFQHELGSNRKTSNGESQRPATPEEEPGAAQLRQCVEKFLATRFPGKGLSDLADTLINAGWDRETLAQSEWGDIKDVYKGPGWTSPTFVRLRTICKQWDM</sequence>
<name>A0AA38TYZ4_9AGAR</name>
<comment type="caution">
    <text evidence="2">The sequence shown here is derived from an EMBL/GenBank/DDBJ whole genome shotgun (WGS) entry which is preliminary data.</text>
</comment>
<proteinExistence type="predicted"/>
<feature type="compositionally biased region" description="Polar residues" evidence="1">
    <location>
        <begin position="205"/>
        <end position="216"/>
    </location>
</feature>
<evidence type="ECO:0000256" key="1">
    <source>
        <dbReference type="SAM" id="MobiDB-lite"/>
    </source>
</evidence>
<evidence type="ECO:0000313" key="3">
    <source>
        <dbReference type="Proteomes" id="UP001163798"/>
    </source>
</evidence>
<evidence type="ECO:0000313" key="2">
    <source>
        <dbReference type="EMBL" id="KAJ3789764.1"/>
    </source>
</evidence>
<gene>
    <name evidence="2" type="ORF">GGU10DRAFT_383804</name>
</gene>
<organism evidence="2 3">
    <name type="scientific">Lentinula aff. detonsa</name>
    <dbReference type="NCBI Taxonomy" id="2804958"/>
    <lineage>
        <taxon>Eukaryota</taxon>
        <taxon>Fungi</taxon>
        <taxon>Dikarya</taxon>
        <taxon>Basidiomycota</taxon>
        <taxon>Agaricomycotina</taxon>
        <taxon>Agaricomycetes</taxon>
        <taxon>Agaricomycetidae</taxon>
        <taxon>Agaricales</taxon>
        <taxon>Marasmiineae</taxon>
        <taxon>Omphalotaceae</taxon>
        <taxon>Lentinula</taxon>
    </lineage>
</organism>